<dbReference type="AlphaFoldDB" id="A0A6A3NFU6"/>
<dbReference type="Proteomes" id="UP000435112">
    <property type="component" value="Unassembled WGS sequence"/>
</dbReference>
<proteinExistence type="predicted"/>
<gene>
    <name evidence="1" type="ORF">PR002_g4699</name>
</gene>
<comment type="caution">
    <text evidence="1">The sequence shown here is derived from an EMBL/GenBank/DDBJ whole genome shotgun (WGS) entry which is preliminary data.</text>
</comment>
<organism evidence="1 2">
    <name type="scientific">Phytophthora rubi</name>
    <dbReference type="NCBI Taxonomy" id="129364"/>
    <lineage>
        <taxon>Eukaryota</taxon>
        <taxon>Sar</taxon>
        <taxon>Stramenopiles</taxon>
        <taxon>Oomycota</taxon>
        <taxon>Peronosporomycetes</taxon>
        <taxon>Peronosporales</taxon>
        <taxon>Peronosporaceae</taxon>
        <taxon>Phytophthora</taxon>
    </lineage>
</organism>
<dbReference type="EMBL" id="QXFU01000188">
    <property type="protein sequence ID" value="KAE9040964.1"/>
    <property type="molecule type" value="Genomic_DNA"/>
</dbReference>
<protein>
    <submittedName>
        <fullName evidence="1">Uncharacterized protein</fullName>
    </submittedName>
</protein>
<accession>A0A6A3NFU6</accession>
<evidence type="ECO:0000313" key="2">
    <source>
        <dbReference type="Proteomes" id="UP000435112"/>
    </source>
</evidence>
<sequence length="64" mass="7060">MEPHGTVGSCEWYISNARAFGAVTAMMEKWENQSVPNRRKTDKCVPFPLGGLVSSTHALGCKYN</sequence>
<dbReference type="OrthoDB" id="10268166at2759"/>
<reference evidence="1 2" key="1">
    <citation type="submission" date="2018-09" db="EMBL/GenBank/DDBJ databases">
        <title>Genomic investigation of the strawberry pathogen Phytophthora fragariae indicates pathogenicity is determined by transcriptional variation in three key races.</title>
        <authorList>
            <person name="Adams T.M."/>
            <person name="Armitage A.D."/>
            <person name="Sobczyk M.K."/>
            <person name="Bates H.J."/>
            <person name="Dunwell J.M."/>
            <person name="Nellist C.F."/>
            <person name="Harrison R.J."/>
        </authorList>
    </citation>
    <scope>NUCLEOTIDE SEQUENCE [LARGE SCALE GENOMIC DNA]</scope>
    <source>
        <strain evidence="1 2">SCRP324</strain>
    </source>
</reference>
<name>A0A6A3NFU6_9STRA</name>
<evidence type="ECO:0000313" key="1">
    <source>
        <dbReference type="EMBL" id="KAE9040964.1"/>
    </source>
</evidence>